<feature type="region of interest" description="Disordered" evidence="2">
    <location>
        <begin position="1427"/>
        <end position="1447"/>
    </location>
</feature>
<feature type="compositionally biased region" description="Low complexity" evidence="2">
    <location>
        <begin position="1824"/>
        <end position="1838"/>
    </location>
</feature>
<accession>A0ABQ9YEB8</accession>
<gene>
    <name evidence="3" type="ORF">BLNAU_2791</name>
</gene>
<feature type="region of interest" description="Disordered" evidence="2">
    <location>
        <begin position="1"/>
        <end position="54"/>
    </location>
</feature>
<feature type="compositionally biased region" description="Polar residues" evidence="2">
    <location>
        <begin position="790"/>
        <end position="799"/>
    </location>
</feature>
<feature type="compositionally biased region" description="Basic and acidic residues" evidence="2">
    <location>
        <begin position="1654"/>
        <end position="1663"/>
    </location>
</feature>
<evidence type="ECO:0000313" key="4">
    <source>
        <dbReference type="Proteomes" id="UP001281761"/>
    </source>
</evidence>
<feature type="compositionally biased region" description="Polar residues" evidence="2">
    <location>
        <begin position="1716"/>
        <end position="1727"/>
    </location>
</feature>
<name>A0ABQ9YEB8_9EUKA</name>
<feature type="compositionally biased region" description="Basic and acidic residues" evidence="2">
    <location>
        <begin position="2107"/>
        <end position="2129"/>
    </location>
</feature>
<comment type="caution">
    <text evidence="3">The sequence shown here is derived from an EMBL/GenBank/DDBJ whole genome shotgun (WGS) entry which is preliminary data.</text>
</comment>
<dbReference type="Proteomes" id="UP001281761">
    <property type="component" value="Unassembled WGS sequence"/>
</dbReference>
<reference evidence="3 4" key="1">
    <citation type="journal article" date="2022" name="bioRxiv">
        <title>Genomics of Preaxostyla Flagellates Illuminates Evolutionary Transitions and the Path Towards Mitochondrial Loss.</title>
        <authorList>
            <person name="Novak L.V.F."/>
            <person name="Treitli S.C."/>
            <person name="Pyrih J."/>
            <person name="Halakuc P."/>
            <person name="Pipaliya S.V."/>
            <person name="Vacek V."/>
            <person name="Brzon O."/>
            <person name="Soukal P."/>
            <person name="Eme L."/>
            <person name="Dacks J.B."/>
            <person name="Karnkowska A."/>
            <person name="Elias M."/>
            <person name="Hampl V."/>
        </authorList>
    </citation>
    <scope>NUCLEOTIDE SEQUENCE [LARGE SCALE GENOMIC DNA]</scope>
    <source>
        <strain evidence="3">NAU3</strain>
        <tissue evidence="3">Gut</tissue>
    </source>
</reference>
<feature type="compositionally biased region" description="Basic and acidic residues" evidence="2">
    <location>
        <begin position="2279"/>
        <end position="2288"/>
    </location>
</feature>
<proteinExistence type="predicted"/>
<keyword evidence="1" id="KW-0175">Coiled coil</keyword>
<feature type="region of interest" description="Disordered" evidence="2">
    <location>
        <begin position="2035"/>
        <end position="2061"/>
    </location>
</feature>
<sequence>MRDARKRQKALQGNPASSPPSGHSDGMPTEQFYSIEETSREKAEIEREKHLSDEGRKLEDERIIRDSHILAAQVKPHGTSEEVAALSIAVLAKAIVNVVDADGRNHERDVPAPTPATVHEEPLQFDSPLSGKESRLAMLQQQLAQKEDELNQLQNNQHKPPQKRRRIQPPKLVLPPIVLSNREHLVVSMPAVRKFFRLNSRLERFKGIQKMHISIFILERWRKEQHNQIPFENLFERNTLHIPIPNGVGIQPNSFISTNTTRLTASPSLFDAFNTPATAPLSTALILLGINDSSAFSAQFSLPSDILILSSIYQTIRPVSTARFDSVANSVDHLSLLLTSAFGYSPQHAISLLLSDSASLRDILTEDGDLRRYKLWEQKREQAQTEWEEAYQARLAKEENDKRLKEERLQREKQLLMAALDGGRIVVDVPSEPIEDTVTLESLDSSFTYPDFVPSFTSTLPATHPLHNHPSLHFFLLAHSSVFSLASLCVSDPSKTTLILQIIAGGIDADSTDEPISDDSNAHANKSLSAQELFDHAISTALVAKASSDTLARFIESLFITIPSLLKEEEDTTQAALADRISQMSEVKRKELLSKETNFSTTVTSIISLQDNAVLKQNLSVVQSICWEWFIQSGLIGLLRMVLKERKVRIQQNGSEETTVRPIPTHFHVLLSQSFSLCLLAFGRRDLLNHILSSQITSAFPQDEGTFSLSAALCFLEPLLSFLITSPTQQNKYLSELNAASVAGIEMDCEVSEFVCLECENEEKLEATKSISIPTKIAKPLIRRPKEMSPPQNRSQFTAPKQKGAEQEETGVNASNHHKQMIEERNKVLVQFLEDKHALLFESVDSRTKRNEEMNSVVVSLFNTALDLAKSAIRRVRSNSSDFHAQSIVISAISFILRCLQFAPTCFFADFPSPAMKDFVSLLVSFTIQTPHEVVRSFIIQRLVSLIVALHLSSDSSNRIVSKTDKKLSLSTPITFFIALVSTVIAHSAQLPPSATPLPFFSVALLDFHVPSQTVPQLPESSLIIPSSSLFEISSHTTCLNVDFSVLLFCSVLSFFHPHSHCAPPQLTFAYSQLPHPSHNLALPSSFDDILFLCPMSFSSLSLEAITPSSFVTIHPGFVTSCVSPAVLCTTSLLSHHISPSKFLPVLFLLSSLVTHPCVSFSELVGLARIAVSAFICLVLSHDMKHTPPMSPKADPNPSVDQVSQIDPINNILPSSFWSSRYVNSSTFPTPTTFNLFENLDTSSSFFGIVSLARIISIIFSRLNSPSFKTDEEARKYRRAYLQKQGRSADPDTIDWIVEPSELASSTVDALVLTLMRMTPSFFDSLRTHDTKTQMIASLREEIRVLLSAPSESNLSSKQGDAVPDELIERFTEEWASRDQTRLNTIQEKSNLLDREPESKEKEKHISQLKAELHLSILEDFRFKKHEESECNTDTNQEQEEPIDLPPLSLNSSLHPNSPNTPQSINWINHIPAKACILLINSISTEIRQTRSSAYRSKRLPDSVSCRITPSAQASMDALLNRFDSLGVIHQPTSKQPSVPVTLHTDVTPKIEPPKNDIPPPARIQQHKEEAPTPLSTSLQQPPPSNVSPAPVSEPQEESEVEIEEIEEVEEYSEEVTMSDGSEDEQSAQEDPVEELVEAPEQTPPTLPFIGASTEEKAAERLPTHLLPNPPTKPSSPLFFTKDNKTGQKTAKPRKSKKNDAFGGVVAQLKFLPVNTVGTVESETGQSTDRRSLDEPPEPLLQNTTVDPQPAPEQKDHAPVPPKEKKRVRVHRTRTTIRRIERRKVKIVPAPILEENHPPEPLKQEDVETVQPEPSADKVETETNTDTTDPSAITTTEPEIPPPTQPDVPEQPEEPTVLSINQNSDPFSSFFLSRHLQPLPLHFNRDEWEMKSIDQTDRERLIVFIVGLACHSLIVPIQPLPNQDQSKNPQGLSDSLIASQKAAFLNNPLPQFGPNPLDNLLFITSEPSPSFSPSLFWKTNLSELISLIRSNTRLFFYDNNVLNQFCQWKKKKVEMEQEKKRKEKEQKRPIFLQISRDPSTSNLSSTPTPPQHTTNIRVLPPARFSPVSPGLSPIYVAPQAHSANMVGRLAPLSTDTALDSPSSLQHPKLDKPLLRKRTKEPLQRPDFRIPRTKPTIPDQPPPLPKLPQSFSAPAYKRANPPIQSQPQLTHLNRPPVGGRPLNQKELEELRLEELRKERRRKAEESAALRRQKKEEEERRQIEMTKQRQELKRQKEEERLFRKKEDAERLKKLDALLEHRKGSDDSTDEEFRIQNPQHVRRSDDPDPIIRNHNKLKKAAAADSPRDSIGFGLGQEKGWVEMSALNEAASNITPGIYETITLATPMEDPFS</sequence>
<feature type="compositionally biased region" description="Acidic residues" evidence="2">
    <location>
        <begin position="1595"/>
        <end position="1614"/>
    </location>
</feature>
<dbReference type="EMBL" id="JARBJD010000012">
    <property type="protein sequence ID" value="KAK2962131.1"/>
    <property type="molecule type" value="Genomic_DNA"/>
</dbReference>
<feature type="region of interest" description="Disordered" evidence="2">
    <location>
        <begin position="2258"/>
        <end position="2307"/>
    </location>
</feature>
<feature type="compositionally biased region" description="Basic residues" evidence="2">
    <location>
        <begin position="1764"/>
        <end position="1786"/>
    </location>
</feature>
<feature type="compositionally biased region" description="Basic and acidic residues" evidence="2">
    <location>
        <begin position="2182"/>
        <end position="2244"/>
    </location>
</feature>
<evidence type="ECO:0000256" key="1">
    <source>
        <dbReference type="SAM" id="Coils"/>
    </source>
</evidence>
<feature type="compositionally biased region" description="Basic and acidic residues" evidence="2">
    <location>
        <begin position="1794"/>
        <end position="1806"/>
    </location>
</feature>
<feature type="compositionally biased region" description="Acidic residues" evidence="2">
    <location>
        <begin position="1621"/>
        <end position="1638"/>
    </location>
</feature>
<feature type="coiled-coil region" evidence="1">
    <location>
        <begin position="129"/>
        <end position="159"/>
    </location>
</feature>
<feature type="compositionally biased region" description="Basic and acidic residues" evidence="2">
    <location>
        <begin position="37"/>
        <end position="54"/>
    </location>
</feature>
<feature type="region of interest" description="Disordered" evidence="2">
    <location>
        <begin position="781"/>
        <end position="815"/>
    </location>
</feature>
<feature type="compositionally biased region" description="Polar residues" evidence="2">
    <location>
        <begin position="2161"/>
        <end position="2170"/>
    </location>
</feature>
<feature type="region of interest" description="Disordered" evidence="2">
    <location>
        <begin position="2094"/>
        <end position="2244"/>
    </location>
</feature>
<feature type="region of interest" description="Disordered" evidence="2">
    <location>
        <begin position="1531"/>
        <end position="1856"/>
    </location>
</feature>
<feature type="coiled-coil region" evidence="1">
    <location>
        <begin position="388"/>
        <end position="415"/>
    </location>
</feature>
<organism evidence="3 4">
    <name type="scientific">Blattamonas nauphoetae</name>
    <dbReference type="NCBI Taxonomy" id="2049346"/>
    <lineage>
        <taxon>Eukaryota</taxon>
        <taxon>Metamonada</taxon>
        <taxon>Preaxostyla</taxon>
        <taxon>Oxymonadida</taxon>
        <taxon>Blattamonas</taxon>
    </lineage>
</organism>
<protein>
    <submittedName>
        <fullName evidence="3">Uncharacterized protein</fullName>
    </submittedName>
</protein>
<keyword evidence="4" id="KW-1185">Reference proteome</keyword>
<evidence type="ECO:0000313" key="3">
    <source>
        <dbReference type="EMBL" id="KAK2962131.1"/>
    </source>
</evidence>
<feature type="region of interest" description="Disordered" evidence="2">
    <location>
        <begin position="105"/>
        <end position="129"/>
    </location>
</feature>
<evidence type="ECO:0000256" key="2">
    <source>
        <dbReference type="SAM" id="MobiDB-lite"/>
    </source>
</evidence>
<feature type="compositionally biased region" description="Polar residues" evidence="2">
    <location>
        <begin position="2094"/>
        <end position="2105"/>
    </location>
</feature>
<feature type="compositionally biased region" description="Basic and acidic residues" evidence="2">
    <location>
        <begin position="2258"/>
        <end position="2271"/>
    </location>
</feature>